<proteinExistence type="predicted"/>
<dbReference type="Proteomes" id="UP001157418">
    <property type="component" value="Unassembled WGS sequence"/>
</dbReference>
<gene>
    <name evidence="1" type="ORF">LVIROSA_LOCUS25064</name>
</gene>
<evidence type="ECO:0000313" key="1">
    <source>
        <dbReference type="EMBL" id="CAH1438828.1"/>
    </source>
</evidence>
<keyword evidence="2" id="KW-1185">Reference proteome</keyword>
<reference evidence="1 2" key="1">
    <citation type="submission" date="2022-01" db="EMBL/GenBank/DDBJ databases">
        <authorList>
            <person name="Xiong W."/>
            <person name="Schranz E."/>
        </authorList>
    </citation>
    <scope>NUCLEOTIDE SEQUENCE [LARGE SCALE GENOMIC DNA]</scope>
</reference>
<sequence length="182" mass="20591">MRHYKRKSKNYMKMHGGYDSEFSERESCLVCGLHAMLLIHPAPLFSALVCSPPPSGLYVSLLPHSRLADFSFLLKGPQQKRIHGHRFVSMYPTGTSLLKWEALPQHKPITQKYVIPLRRGKIVKAVASPITPPLPADSAERRQELCENYGFRQIGEPLPDNITLRNIIDTLPKTALHSYGFS</sequence>
<comment type="caution">
    <text evidence="1">The sequence shown here is derived from an EMBL/GenBank/DDBJ whole genome shotgun (WGS) entry which is preliminary data.</text>
</comment>
<evidence type="ECO:0000313" key="2">
    <source>
        <dbReference type="Proteomes" id="UP001157418"/>
    </source>
</evidence>
<protein>
    <submittedName>
        <fullName evidence="1">Uncharacterized protein</fullName>
    </submittedName>
</protein>
<dbReference type="EMBL" id="CAKMRJ010004445">
    <property type="protein sequence ID" value="CAH1438828.1"/>
    <property type="molecule type" value="Genomic_DNA"/>
</dbReference>
<dbReference type="AlphaFoldDB" id="A0AAU9NM32"/>
<accession>A0AAU9NM32</accession>
<organism evidence="1 2">
    <name type="scientific">Lactuca virosa</name>
    <dbReference type="NCBI Taxonomy" id="75947"/>
    <lineage>
        <taxon>Eukaryota</taxon>
        <taxon>Viridiplantae</taxon>
        <taxon>Streptophyta</taxon>
        <taxon>Embryophyta</taxon>
        <taxon>Tracheophyta</taxon>
        <taxon>Spermatophyta</taxon>
        <taxon>Magnoliopsida</taxon>
        <taxon>eudicotyledons</taxon>
        <taxon>Gunneridae</taxon>
        <taxon>Pentapetalae</taxon>
        <taxon>asterids</taxon>
        <taxon>campanulids</taxon>
        <taxon>Asterales</taxon>
        <taxon>Asteraceae</taxon>
        <taxon>Cichorioideae</taxon>
        <taxon>Cichorieae</taxon>
        <taxon>Lactucinae</taxon>
        <taxon>Lactuca</taxon>
    </lineage>
</organism>
<name>A0AAU9NM32_9ASTR</name>